<sequence length="55" mass="6466">MASKYLHHHRNFVDLLNTLEEEKGIQAALIEKDYWIMHVLHGLTKIGIMTSNFEK</sequence>
<evidence type="ECO:0000313" key="1">
    <source>
        <dbReference type="EMBL" id="MEA5402908.1"/>
    </source>
</evidence>
<keyword evidence="2" id="KW-1185">Reference proteome</keyword>
<dbReference type="Proteomes" id="UP001303899">
    <property type="component" value="Unassembled WGS sequence"/>
</dbReference>
<evidence type="ECO:0000313" key="2">
    <source>
        <dbReference type="Proteomes" id="UP001303899"/>
    </source>
</evidence>
<dbReference type="RefSeq" id="WP_323327919.1">
    <property type="nucleotide sequence ID" value="NZ_JAYGIL010000008.1"/>
</dbReference>
<proteinExistence type="predicted"/>
<name>A0ABU5S375_9BACT</name>
<gene>
    <name evidence="1" type="ORF">VB776_08280</name>
</gene>
<comment type="caution">
    <text evidence="1">The sequence shown here is derived from an EMBL/GenBank/DDBJ whole genome shotgun (WGS) entry which is preliminary data.</text>
</comment>
<reference evidence="1 2" key="1">
    <citation type="submission" date="2023-12" db="EMBL/GenBank/DDBJ databases">
        <title>Novel species of the genus Arcicella isolated from rivers.</title>
        <authorList>
            <person name="Lu H."/>
        </authorList>
    </citation>
    <scope>NUCLEOTIDE SEQUENCE [LARGE SCALE GENOMIC DNA]</scope>
    <source>
        <strain evidence="1 2">DC2W</strain>
    </source>
</reference>
<protein>
    <submittedName>
        <fullName evidence="1">Uncharacterized protein</fullName>
    </submittedName>
</protein>
<dbReference type="EMBL" id="JAYGIL010000008">
    <property type="protein sequence ID" value="MEA5402908.1"/>
    <property type="molecule type" value="Genomic_DNA"/>
</dbReference>
<organism evidence="1 2">
    <name type="scientific">Arcicella gelida</name>
    <dbReference type="NCBI Taxonomy" id="2984195"/>
    <lineage>
        <taxon>Bacteria</taxon>
        <taxon>Pseudomonadati</taxon>
        <taxon>Bacteroidota</taxon>
        <taxon>Cytophagia</taxon>
        <taxon>Cytophagales</taxon>
        <taxon>Flectobacillaceae</taxon>
        <taxon>Arcicella</taxon>
    </lineage>
</organism>
<accession>A0ABU5S375</accession>